<evidence type="ECO:0000313" key="3">
    <source>
        <dbReference type="EMBL" id="NCJ08173.1"/>
    </source>
</evidence>
<evidence type="ECO:0000259" key="1">
    <source>
        <dbReference type="Pfam" id="PF06485"/>
    </source>
</evidence>
<dbReference type="RefSeq" id="WP_161826648.1">
    <property type="nucleotide sequence ID" value="NZ_WVIC01000042.1"/>
</dbReference>
<evidence type="ECO:0000259" key="2">
    <source>
        <dbReference type="Pfam" id="PF20429"/>
    </source>
</evidence>
<comment type="caution">
    <text evidence="3">The sequence shown here is derived from an EMBL/GenBank/DDBJ whole genome shotgun (WGS) entry which is preliminary data.</text>
</comment>
<dbReference type="AlphaFoldDB" id="A0A8K2A1M4"/>
<dbReference type="EMBL" id="WVIC01000042">
    <property type="protein sequence ID" value="NCJ08173.1"/>
    <property type="molecule type" value="Genomic_DNA"/>
</dbReference>
<gene>
    <name evidence="3" type="ORF">GS597_16990</name>
</gene>
<dbReference type="PANTHER" id="PTHR34556">
    <property type="match status" value="1"/>
</dbReference>
<evidence type="ECO:0000313" key="4">
    <source>
        <dbReference type="Proteomes" id="UP000607397"/>
    </source>
</evidence>
<keyword evidence="4" id="KW-1185">Reference proteome</keyword>
<dbReference type="Pfam" id="PF20429">
    <property type="entry name" value="Tab2-like_C"/>
    <property type="match status" value="1"/>
</dbReference>
<dbReference type="InterPro" id="IPR046760">
    <property type="entry name" value="Tab2-like_N"/>
</dbReference>
<sequence>MSIWQVDFYRRPLQDGQGNSLWELVICSPDLRDSVIAYCPQEMATAAWLKTQLQTAIAQASQPPTTIQVFRPQTLNLMVPVCETLQIPVVPTRRTVALKQLLKERSQLYPQMPEYTGRDEDPCHLEQPPPEPIPEQLWGEQWQFVTLSAQDLEMGLLTRTIPVKVAPADLTPSHLGLSLSTRVPGVVIYGGRQSMPLTRWLQQQNPVYLQGIQGSPSGLVLAAGLNQRWILVTYEDPEVIEAAQAFMRRQQASQGLHFLLVQPDDSGVTFSGLWLLAP</sequence>
<dbReference type="InterPro" id="IPR009472">
    <property type="entry name" value="Tab2-like"/>
</dbReference>
<feature type="domain" description="RNA-binding protein Tab2/Atab2 C-terminal" evidence="2">
    <location>
        <begin position="121"/>
        <end position="276"/>
    </location>
</feature>
<protein>
    <submittedName>
        <fullName evidence="3">DUF1092 family protein</fullName>
    </submittedName>
</protein>
<dbReference type="Pfam" id="PF06485">
    <property type="entry name" value="Tab2-like_N"/>
    <property type="match status" value="1"/>
</dbReference>
<dbReference type="GO" id="GO:0003723">
    <property type="term" value="F:RNA binding"/>
    <property type="evidence" value="ECO:0007669"/>
    <property type="project" value="InterPro"/>
</dbReference>
<feature type="domain" description="RNA-binding protein Tab2-like N-terminal" evidence="1">
    <location>
        <begin position="3"/>
        <end position="105"/>
    </location>
</feature>
<dbReference type="PANTHER" id="PTHR34556:SF2">
    <property type="entry name" value="PROTEIN TAB2 HOMOLOG, CHLOROPLASTIC"/>
    <property type="match status" value="1"/>
</dbReference>
<proteinExistence type="predicted"/>
<reference evidence="3" key="1">
    <citation type="submission" date="2019-12" db="EMBL/GenBank/DDBJ databases">
        <title>High-Quality draft genome sequences of three cyanobacteria isolated from the limestone walls of the Old Cathedral of Coimbra.</title>
        <authorList>
            <person name="Tiago I."/>
            <person name="Soares F."/>
            <person name="Portugal A."/>
        </authorList>
    </citation>
    <scope>NUCLEOTIDE SEQUENCE [LARGE SCALE GENOMIC DNA]</scope>
    <source>
        <strain evidence="3">C</strain>
    </source>
</reference>
<accession>A0A8K2A1M4</accession>
<name>A0A8K2A1M4_9CYAN</name>
<dbReference type="Proteomes" id="UP000607397">
    <property type="component" value="Unassembled WGS sequence"/>
</dbReference>
<dbReference type="InterPro" id="IPR046761">
    <property type="entry name" value="Tab2-like_C"/>
</dbReference>
<organism evidence="3 4">
    <name type="scientific">Petrachloros mirabilis ULC683</name>
    <dbReference type="NCBI Taxonomy" id="2781853"/>
    <lineage>
        <taxon>Bacteria</taxon>
        <taxon>Bacillati</taxon>
        <taxon>Cyanobacteriota</taxon>
        <taxon>Cyanophyceae</taxon>
        <taxon>Synechococcales</taxon>
        <taxon>Petrachlorosaceae</taxon>
        <taxon>Petrachloros</taxon>
        <taxon>Petrachloros mirabilis</taxon>
    </lineage>
</organism>